<dbReference type="AlphaFoldDB" id="A0A5S3NAZ4"/>
<dbReference type="InterPro" id="IPR025164">
    <property type="entry name" value="Toastrack_DUF4097"/>
</dbReference>
<evidence type="ECO:0000256" key="1">
    <source>
        <dbReference type="SAM" id="SignalP"/>
    </source>
</evidence>
<dbReference type="Pfam" id="PF13349">
    <property type="entry name" value="DUF4097"/>
    <property type="match status" value="1"/>
</dbReference>
<protein>
    <submittedName>
        <fullName evidence="3">DUF4097 domain-containing protein</fullName>
    </submittedName>
</protein>
<accession>A0A5S3NAZ4</accession>
<feature type="chain" id="PRO_5024386064" evidence="1">
    <location>
        <begin position="20"/>
        <end position="249"/>
    </location>
</feature>
<keyword evidence="1" id="KW-0732">Signal</keyword>
<dbReference type="RefSeq" id="WP_138534575.1">
    <property type="nucleotide sequence ID" value="NZ_VANR01000001.1"/>
</dbReference>
<keyword evidence="4" id="KW-1185">Reference proteome</keyword>
<sequence>MKSLLLFIGLLFTFNNLTAQKKVTENTKSENIKNVYVNLKFANNIVVKNWNKNEISVEATVNIDDNKHNDYFNFKADKIGEKYKISSDYGDYFKKYRSYYSHSHKKDEENEKDKEDEDDCHKHQHSNIVNYVIYVPKNMELKIKSISGSVEAQNYVGQLNLDLISGNITVKKHSKNMYLKTISGDIDIYVSDAKFEAKTLSGAIYSDLEIDFDKNKKSGYGSKIVATINKGTSSLKLNTISGDIFLRKI</sequence>
<comment type="caution">
    <text evidence="3">The sequence shown here is derived from an EMBL/GenBank/DDBJ whole genome shotgun (WGS) entry which is preliminary data.</text>
</comment>
<organism evidence="3 4">
    <name type="scientific">Polaribacter aestuariivivens</name>
    <dbReference type="NCBI Taxonomy" id="2304626"/>
    <lineage>
        <taxon>Bacteria</taxon>
        <taxon>Pseudomonadati</taxon>
        <taxon>Bacteroidota</taxon>
        <taxon>Flavobacteriia</taxon>
        <taxon>Flavobacteriales</taxon>
        <taxon>Flavobacteriaceae</taxon>
    </lineage>
</organism>
<reference evidence="3 4" key="1">
    <citation type="submission" date="2019-05" db="EMBL/GenBank/DDBJ databases">
        <title>Polaribacter aestuariivivens sp. nov., isolated from a tidal flat.</title>
        <authorList>
            <person name="Yoon J.-H."/>
        </authorList>
    </citation>
    <scope>NUCLEOTIDE SEQUENCE [LARGE SCALE GENOMIC DNA]</scope>
    <source>
        <strain evidence="3 4">DBTF-3</strain>
    </source>
</reference>
<evidence type="ECO:0000259" key="2">
    <source>
        <dbReference type="Pfam" id="PF13349"/>
    </source>
</evidence>
<gene>
    <name evidence="3" type="ORF">FDT66_02550</name>
</gene>
<proteinExistence type="predicted"/>
<evidence type="ECO:0000313" key="4">
    <source>
        <dbReference type="Proteomes" id="UP000307140"/>
    </source>
</evidence>
<dbReference type="OrthoDB" id="1115882at2"/>
<dbReference type="Proteomes" id="UP000307140">
    <property type="component" value="Unassembled WGS sequence"/>
</dbReference>
<feature type="signal peptide" evidence="1">
    <location>
        <begin position="1"/>
        <end position="19"/>
    </location>
</feature>
<dbReference type="EMBL" id="VANR01000001">
    <property type="protein sequence ID" value="TMM32363.1"/>
    <property type="molecule type" value="Genomic_DNA"/>
</dbReference>
<feature type="domain" description="DUF4097" evidence="2">
    <location>
        <begin position="139"/>
        <end position="246"/>
    </location>
</feature>
<evidence type="ECO:0000313" key="3">
    <source>
        <dbReference type="EMBL" id="TMM32363.1"/>
    </source>
</evidence>
<name>A0A5S3NAZ4_9FLAO</name>